<protein>
    <submittedName>
        <fullName evidence="9">Fe2+/Zn2+ uptake regulation protein</fullName>
    </submittedName>
</protein>
<dbReference type="AlphaFoldDB" id="A0A0B6X2F5"/>
<organism evidence="9 10">
    <name type="scientific">Pyrinomonas methylaliphatogenes</name>
    <dbReference type="NCBI Taxonomy" id="454194"/>
    <lineage>
        <taxon>Bacteria</taxon>
        <taxon>Pseudomonadati</taxon>
        <taxon>Acidobacteriota</taxon>
        <taxon>Blastocatellia</taxon>
        <taxon>Blastocatellales</taxon>
        <taxon>Pyrinomonadaceae</taxon>
        <taxon>Pyrinomonas</taxon>
    </lineage>
</organism>
<dbReference type="CDD" id="cd07153">
    <property type="entry name" value="Fur_like"/>
    <property type="match status" value="1"/>
</dbReference>
<feature type="binding site" evidence="7">
    <location>
        <position position="96"/>
    </location>
    <ligand>
        <name>Zn(2+)</name>
        <dbReference type="ChEBI" id="CHEBI:29105"/>
    </ligand>
</feature>
<dbReference type="Proteomes" id="UP000031518">
    <property type="component" value="Unassembled WGS sequence"/>
</dbReference>
<dbReference type="Gene3D" id="1.10.10.10">
    <property type="entry name" value="Winged helix-like DNA-binding domain superfamily/Winged helix DNA-binding domain"/>
    <property type="match status" value="1"/>
</dbReference>
<dbReference type="GO" id="GO:0045892">
    <property type="term" value="P:negative regulation of DNA-templated transcription"/>
    <property type="evidence" value="ECO:0007669"/>
    <property type="project" value="TreeGrafter"/>
</dbReference>
<dbReference type="STRING" id="454194.PYK22_02777"/>
<reference evidence="9 10" key="2">
    <citation type="submission" date="2015-01" db="EMBL/GenBank/DDBJ databases">
        <title>Complete genome sequence of Pyrinomonas methylaliphatogenes type strain K22T.</title>
        <authorList>
            <person name="Lee K.C.Y."/>
            <person name="Power J.F."/>
            <person name="Dunfield P.F."/>
            <person name="Morgan X.C."/>
            <person name="Huttenhower C."/>
            <person name="Stott M.B."/>
        </authorList>
    </citation>
    <scope>NUCLEOTIDE SEQUENCE [LARGE SCALE GENOMIC DNA]</scope>
    <source>
        <strain evidence="9 10">K22</strain>
    </source>
</reference>
<comment type="similarity">
    <text evidence="1">Belongs to the Fur family.</text>
</comment>
<keyword evidence="6" id="KW-0804">Transcription</keyword>
<dbReference type="SUPFAM" id="SSF46785">
    <property type="entry name" value="Winged helix' DNA-binding domain"/>
    <property type="match status" value="1"/>
</dbReference>
<evidence type="ECO:0000313" key="9">
    <source>
        <dbReference type="EMBL" id="CDM66744.1"/>
    </source>
</evidence>
<evidence type="ECO:0000256" key="6">
    <source>
        <dbReference type="ARBA" id="ARBA00023163"/>
    </source>
</evidence>
<feature type="region of interest" description="Disordered" evidence="8">
    <location>
        <begin position="144"/>
        <end position="164"/>
    </location>
</feature>
<dbReference type="PANTHER" id="PTHR33202">
    <property type="entry name" value="ZINC UPTAKE REGULATION PROTEIN"/>
    <property type="match status" value="1"/>
</dbReference>
<evidence type="ECO:0000256" key="3">
    <source>
        <dbReference type="ARBA" id="ARBA00022833"/>
    </source>
</evidence>
<keyword evidence="5" id="KW-0238">DNA-binding</keyword>
<dbReference type="EMBL" id="CBXV010000008">
    <property type="protein sequence ID" value="CDM66744.1"/>
    <property type="molecule type" value="Genomic_DNA"/>
</dbReference>
<dbReference type="Gene3D" id="3.30.1490.190">
    <property type="match status" value="1"/>
</dbReference>
<dbReference type="InterPro" id="IPR043135">
    <property type="entry name" value="Fur_C"/>
</dbReference>
<evidence type="ECO:0000256" key="7">
    <source>
        <dbReference type="PIRSR" id="PIRSR602481-1"/>
    </source>
</evidence>
<reference evidence="9 10" key="1">
    <citation type="submission" date="2013-12" db="EMBL/GenBank/DDBJ databases">
        <authorList>
            <person name="Stott M."/>
        </authorList>
    </citation>
    <scope>NUCLEOTIDE SEQUENCE [LARGE SCALE GENOMIC DNA]</scope>
    <source>
        <strain evidence="9 10">K22</strain>
    </source>
</reference>
<evidence type="ECO:0000256" key="2">
    <source>
        <dbReference type="ARBA" id="ARBA00022491"/>
    </source>
</evidence>
<dbReference type="OrthoDB" id="8659436at2"/>
<evidence type="ECO:0000256" key="5">
    <source>
        <dbReference type="ARBA" id="ARBA00023125"/>
    </source>
</evidence>
<dbReference type="RefSeq" id="WP_041978167.1">
    <property type="nucleotide sequence ID" value="NZ_CBXV010000008.1"/>
</dbReference>
<dbReference type="GO" id="GO:1900376">
    <property type="term" value="P:regulation of secondary metabolite biosynthetic process"/>
    <property type="evidence" value="ECO:0007669"/>
    <property type="project" value="TreeGrafter"/>
</dbReference>
<keyword evidence="7" id="KW-0479">Metal-binding</keyword>
<keyword evidence="3 7" id="KW-0862">Zinc</keyword>
<evidence type="ECO:0000313" key="10">
    <source>
        <dbReference type="Proteomes" id="UP000031518"/>
    </source>
</evidence>
<keyword evidence="4" id="KW-0805">Transcription regulation</keyword>
<sequence length="164" mass="18574">MSADVREIIEGQLRAAGLKVTPQRYAVLDYLWSNRTHPTAEEIEAAVNQRFPCASRATVYNTLHALHEAGLVQELYGQGGVTRYDIKVEPHHHFICRRCGQLEDIEASAVQVEAREKFSDYQVESIEVVVRGLCGECQRDLENQGEGENHAEHRGESDSFEYRS</sequence>
<dbReference type="GO" id="GO:0008270">
    <property type="term" value="F:zinc ion binding"/>
    <property type="evidence" value="ECO:0007669"/>
    <property type="project" value="TreeGrafter"/>
</dbReference>
<feature type="binding site" evidence="7">
    <location>
        <position position="134"/>
    </location>
    <ligand>
        <name>Zn(2+)</name>
        <dbReference type="ChEBI" id="CHEBI:29105"/>
    </ligand>
</feature>
<dbReference type="InterPro" id="IPR002481">
    <property type="entry name" value="FUR"/>
</dbReference>
<dbReference type="PANTHER" id="PTHR33202:SF7">
    <property type="entry name" value="FERRIC UPTAKE REGULATION PROTEIN"/>
    <property type="match status" value="1"/>
</dbReference>
<keyword evidence="2" id="KW-0678">Repressor</keyword>
<dbReference type="GO" id="GO:0003700">
    <property type="term" value="F:DNA-binding transcription factor activity"/>
    <property type="evidence" value="ECO:0007669"/>
    <property type="project" value="InterPro"/>
</dbReference>
<dbReference type="InterPro" id="IPR036390">
    <property type="entry name" value="WH_DNA-bd_sf"/>
</dbReference>
<evidence type="ECO:0000256" key="8">
    <source>
        <dbReference type="SAM" id="MobiDB-lite"/>
    </source>
</evidence>
<name>A0A0B6X2F5_9BACT</name>
<dbReference type="GO" id="GO:0000976">
    <property type="term" value="F:transcription cis-regulatory region binding"/>
    <property type="evidence" value="ECO:0007669"/>
    <property type="project" value="TreeGrafter"/>
</dbReference>
<comment type="cofactor">
    <cofactor evidence="7">
        <name>Zn(2+)</name>
        <dbReference type="ChEBI" id="CHEBI:29105"/>
    </cofactor>
    <text evidence="7">Binds 1 zinc ion per subunit.</text>
</comment>
<proteinExistence type="inferred from homology"/>
<accession>A0A0B6X2F5</accession>
<feature type="binding site" evidence="7">
    <location>
        <position position="137"/>
    </location>
    <ligand>
        <name>Zn(2+)</name>
        <dbReference type="ChEBI" id="CHEBI:29105"/>
    </ligand>
</feature>
<evidence type="ECO:0000256" key="4">
    <source>
        <dbReference type="ARBA" id="ARBA00023015"/>
    </source>
</evidence>
<keyword evidence="10" id="KW-1185">Reference proteome</keyword>
<feature type="binding site" evidence="7">
    <location>
        <position position="99"/>
    </location>
    <ligand>
        <name>Zn(2+)</name>
        <dbReference type="ChEBI" id="CHEBI:29105"/>
    </ligand>
</feature>
<dbReference type="Pfam" id="PF01475">
    <property type="entry name" value="FUR"/>
    <property type="match status" value="1"/>
</dbReference>
<gene>
    <name evidence="9" type="ORF">PYK22_02777</name>
</gene>
<dbReference type="InterPro" id="IPR036388">
    <property type="entry name" value="WH-like_DNA-bd_sf"/>
</dbReference>
<evidence type="ECO:0000256" key="1">
    <source>
        <dbReference type="ARBA" id="ARBA00007957"/>
    </source>
</evidence>